<reference evidence="1 2" key="1">
    <citation type="submission" date="2016-10" db="EMBL/GenBank/DDBJ databases">
        <authorList>
            <person name="de Groot N.N."/>
        </authorList>
    </citation>
    <scope>NUCLEOTIDE SEQUENCE [LARGE SCALE GENOMIC DNA]</scope>
    <source>
        <strain evidence="1 2">DSM 22900</strain>
    </source>
</reference>
<evidence type="ECO:0000313" key="2">
    <source>
        <dbReference type="Proteomes" id="UP000199577"/>
    </source>
</evidence>
<evidence type="ECO:0000313" key="1">
    <source>
        <dbReference type="EMBL" id="SFC51974.1"/>
    </source>
</evidence>
<proteinExistence type="predicted"/>
<keyword evidence="2" id="KW-1185">Reference proteome</keyword>
<accession>A0A1I1JTS4</accession>
<dbReference type="InterPro" id="IPR015915">
    <property type="entry name" value="Kelch-typ_b-propeller"/>
</dbReference>
<gene>
    <name evidence="1" type="ORF">SAMN05421747_11352</name>
</gene>
<sequence length="358" mass="38751">MTQACHQEGELDFAWRQLPQLPDPVGFAGAFSGISGGHLLVAGGSNFPENTRPWSGGTKYWSDRIFALEKGAAQWKEIGRLPKPMGYGVSLTWRDQLVMLGGADQQEHYRDAYLLRYADDQLVTDTLPDLPEPNAYASGALIGDVVYIAGGLDAPQAQSCKHSFWSLDLSKPAAERQWKKLDPWPGDPRMLSVAGAMDGAFYLLSGVLLEVPTGDSLARRKYLTDAFRYLPDSGWEKISDLPHAVAAAPSPAHAEGGQLLVFGGDDGSLADQNSILKDEHPGFNTAIVVYDQETAGWRKAGSVLTDKQPDAENNPNASTWAPVTTPLVVWDGEVILPTGEARPGVRTNRVLAVKPSTK</sequence>
<organism evidence="1 2">
    <name type="scientific">Parapedobacter composti</name>
    <dbReference type="NCBI Taxonomy" id="623281"/>
    <lineage>
        <taxon>Bacteria</taxon>
        <taxon>Pseudomonadati</taxon>
        <taxon>Bacteroidota</taxon>
        <taxon>Sphingobacteriia</taxon>
        <taxon>Sphingobacteriales</taxon>
        <taxon>Sphingobacteriaceae</taxon>
        <taxon>Parapedobacter</taxon>
    </lineage>
</organism>
<dbReference type="STRING" id="623281.SAMN05421747_11352"/>
<dbReference type="Gene3D" id="2.120.10.80">
    <property type="entry name" value="Kelch-type beta propeller"/>
    <property type="match status" value="1"/>
</dbReference>
<dbReference type="SUPFAM" id="SSF117281">
    <property type="entry name" value="Kelch motif"/>
    <property type="match status" value="1"/>
</dbReference>
<dbReference type="Proteomes" id="UP000199577">
    <property type="component" value="Unassembled WGS sequence"/>
</dbReference>
<dbReference type="EMBL" id="FOLL01000013">
    <property type="protein sequence ID" value="SFC51974.1"/>
    <property type="molecule type" value="Genomic_DNA"/>
</dbReference>
<dbReference type="Pfam" id="PF24996">
    <property type="entry name" value="NANM"/>
    <property type="match status" value="2"/>
</dbReference>
<name>A0A1I1JTS4_9SPHI</name>
<dbReference type="InterPro" id="IPR056734">
    <property type="entry name" value="NANM"/>
</dbReference>
<dbReference type="AlphaFoldDB" id="A0A1I1JTS4"/>
<protein>
    <submittedName>
        <fullName evidence="1">N-acetylneuraminic acid mutarotase</fullName>
    </submittedName>
</protein>